<dbReference type="InterPro" id="IPR000719">
    <property type="entry name" value="Prot_kinase_dom"/>
</dbReference>
<evidence type="ECO:0000259" key="1">
    <source>
        <dbReference type="PROSITE" id="PS50011"/>
    </source>
</evidence>
<dbReference type="EMBL" id="CT868463">
    <property type="protein sequence ID" value="CAK83368.1"/>
    <property type="molecule type" value="Genomic_DNA"/>
</dbReference>
<gene>
    <name evidence="2" type="ORF">GSPATT00017712001</name>
</gene>
<keyword evidence="3" id="KW-1185">Reference proteome</keyword>
<dbReference type="RefSeq" id="XP_001450765.1">
    <property type="nucleotide sequence ID" value="XM_001450728.2"/>
</dbReference>
<dbReference type="PANTHER" id="PTHR44167">
    <property type="entry name" value="OVARIAN-SPECIFIC SERINE/THREONINE-PROTEIN KINASE LOK-RELATED"/>
    <property type="match status" value="1"/>
</dbReference>
<name>A0DK01_PARTE</name>
<dbReference type="HOGENOM" id="CLU_772654_0_0_1"/>
<dbReference type="SUPFAM" id="SSF56112">
    <property type="entry name" value="Protein kinase-like (PK-like)"/>
    <property type="match status" value="1"/>
</dbReference>
<dbReference type="GO" id="GO:0005524">
    <property type="term" value="F:ATP binding"/>
    <property type="evidence" value="ECO:0007669"/>
    <property type="project" value="InterPro"/>
</dbReference>
<dbReference type="eggNOG" id="KOG0661">
    <property type="taxonomic scope" value="Eukaryota"/>
</dbReference>
<organism evidence="2 3">
    <name type="scientific">Paramecium tetraurelia</name>
    <dbReference type="NCBI Taxonomy" id="5888"/>
    <lineage>
        <taxon>Eukaryota</taxon>
        <taxon>Sar</taxon>
        <taxon>Alveolata</taxon>
        <taxon>Ciliophora</taxon>
        <taxon>Intramacronucleata</taxon>
        <taxon>Oligohymenophorea</taxon>
        <taxon>Peniculida</taxon>
        <taxon>Parameciidae</taxon>
        <taxon>Paramecium</taxon>
    </lineage>
</organism>
<dbReference type="InterPro" id="IPR008271">
    <property type="entry name" value="Ser/Thr_kinase_AS"/>
</dbReference>
<dbReference type="PROSITE" id="PS00108">
    <property type="entry name" value="PROTEIN_KINASE_ST"/>
    <property type="match status" value="1"/>
</dbReference>
<dbReference type="OrthoDB" id="288381at2759"/>
<dbReference type="InParanoid" id="A0DK01"/>
<evidence type="ECO:0000313" key="3">
    <source>
        <dbReference type="Proteomes" id="UP000000600"/>
    </source>
</evidence>
<dbReference type="PANTHER" id="PTHR44167:SF24">
    <property type="entry name" value="SERINE_THREONINE-PROTEIN KINASE CHK2"/>
    <property type="match status" value="1"/>
</dbReference>
<dbReference type="PROSITE" id="PS50011">
    <property type="entry name" value="PROTEIN_KINASE_DOM"/>
    <property type="match status" value="1"/>
</dbReference>
<reference evidence="2 3" key="1">
    <citation type="journal article" date="2006" name="Nature">
        <title>Global trends of whole-genome duplications revealed by the ciliate Paramecium tetraurelia.</title>
        <authorList>
            <consortium name="Genoscope"/>
            <person name="Aury J.-M."/>
            <person name="Jaillon O."/>
            <person name="Duret L."/>
            <person name="Noel B."/>
            <person name="Jubin C."/>
            <person name="Porcel B.M."/>
            <person name="Segurens B."/>
            <person name="Daubin V."/>
            <person name="Anthouard V."/>
            <person name="Aiach N."/>
            <person name="Arnaiz O."/>
            <person name="Billaut A."/>
            <person name="Beisson J."/>
            <person name="Blanc I."/>
            <person name="Bouhouche K."/>
            <person name="Camara F."/>
            <person name="Duharcourt S."/>
            <person name="Guigo R."/>
            <person name="Gogendeau D."/>
            <person name="Katinka M."/>
            <person name="Keller A.-M."/>
            <person name="Kissmehl R."/>
            <person name="Klotz C."/>
            <person name="Koll F."/>
            <person name="Le Moue A."/>
            <person name="Lepere C."/>
            <person name="Malinsky S."/>
            <person name="Nowacki M."/>
            <person name="Nowak J.K."/>
            <person name="Plattner H."/>
            <person name="Poulain J."/>
            <person name="Ruiz F."/>
            <person name="Serrano V."/>
            <person name="Zagulski M."/>
            <person name="Dessen P."/>
            <person name="Betermier M."/>
            <person name="Weissenbach J."/>
            <person name="Scarpelli C."/>
            <person name="Schachter V."/>
            <person name="Sperling L."/>
            <person name="Meyer E."/>
            <person name="Cohen J."/>
            <person name="Wincker P."/>
        </authorList>
    </citation>
    <scope>NUCLEOTIDE SEQUENCE [LARGE SCALE GENOMIC DNA]</scope>
    <source>
        <strain evidence="2 3">Stock d4-2</strain>
    </source>
</reference>
<dbReference type="AlphaFoldDB" id="A0DK01"/>
<sequence>MIDKQQYDIQKQVKGNKVLLIKLYCECYLKTYKLEDNLNLLEVVMALKKKKFSNIVEIYKVKVDEKQGLIFVYEECCKSDLREMMRDNPKQFDVKEIIKCLLHVIQGLLDLKNLNIFHRDIKPDNIVYNGENYKIIDFDRAKVFGNGEIRVHTLNIGTQGYQAPEIISKQPYSYQCDVWSLGCVIHFLLFQQEIEIINNEIVIPKQNQYDDKIIKLLLKMLESNPRKRILLENLQEETKNLYKNLNDSNQSTDVEQNIISIQKIVNQPDEKTKFNTIMEELIQKEQNLQNKIYLYQFWVQRLERKFSNEIEFRQKVSLQLLYTIKQGQEGRIKYNEFNSLDQIKSQLKCFKELSKFYDF</sequence>
<proteinExistence type="predicted"/>
<feature type="domain" description="Protein kinase" evidence="1">
    <location>
        <begin position="1"/>
        <end position="245"/>
    </location>
</feature>
<dbReference type="GeneID" id="5036550"/>
<protein>
    <recommendedName>
        <fullName evidence="1">Protein kinase domain-containing protein</fullName>
    </recommendedName>
</protein>
<accession>A0DK01</accession>
<evidence type="ECO:0000313" key="2">
    <source>
        <dbReference type="EMBL" id="CAK83368.1"/>
    </source>
</evidence>
<dbReference type="InterPro" id="IPR011009">
    <property type="entry name" value="Kinase-like_dom_sf"/>
</dbReference>
<dbReference type="Pfam" id="PF00069">
    <property type="entry name" value="Pkinase"/>
    <property type="match status" value="1"/>
</dbReference>
<dbReference type="CDD" id="cd00180">
    <property type="entry name" value="PKc"/>
    <property type="match status" value="1"/>
</dbReference>
<dbReference type="Proteomes" id="UP000000600">
    <property type="component" value="Unassembled WGS sequence"/>
</dbReference>
<dbReference type="Gene3D" id="1.10.510.10">
    <property type="entry name" value="Transferase(Phosphotransferase) domain 1"/>
    <property type="match status" value="1"/>
</dbReference>
<dbReference type="OMA" id="IKSQLKC"/>
<dbReference type="GO" id="GO:0004674">
    <property type="term" value="F:protein serine/threonine kinase activity"/>
    <property type="evidence" value="ECO:0000318"/>
    <property type="project" value="GO_Central"/>
</dbReference>
<dbReference type="KEGG" id="ptm:GSPATT00017712001"/>
<dbReference type="SMART" id="SM00220">
    <property type="entry name" value="S_TKc"/>
    <property type="match status" value="1"/>
</dbReference>
<dbReference type="STRING" id="5888.A0DK01"/>